<dbReference type="Pfam" id="PF07727">
    <property type="entry name" value="RVT_2"/>
    <property type="match status" value="1"/>
</dbReference>
<comment type="caution">
    <text evidence="2">The sequence shown here is derived from an EMBL/GenBank/DDBJ whole genome shotgun (WGS) entry which is preliminary data.</text>
</comment>
<feature type="domain" description="Reverse transcriptase Ty1/copia-type" evidence="1">
    <location>
        <begin position="216"/>
        <end position="309"/>
    </location>
</feature>
<reference evidence="2" key="1">
    <citation type="submission" date="2016-03" db="EMBL/GenBank/DDBJ databases">
        <title>Mechanisms controlling the formation of the plant cell surface in tip-growing cells are functionally conserved among land plants.</title>
        <authorList>
            <person name="Honkanen S."/>
            <person name="Jones V.A."/>
            <person name="Morieri G."/>
            <person name="Champion C."/>
            <person name="Hetherington A.J."/>
            <person name="Kelly S."/>
            <person name="Saint-Marcoux D."/>
            <person name="Proust H."/>
            <person name="Prescott H."/>
            <person name="Dolan L."/>
        </authorList>
    </citation>
    <scope>NUCLEOTIDE SEQUENCE [LARGE SCALE GENOMIC DNA]</scope>
    <source>
        <tissue evidence="2">Whole gametophyte</tissue>
    </source>
</reference>
<organism evidence="2 3">
    <name type="scientific">Marchantia polymorpha subsp. ruderalis</name>
    <dbReference type="NCBI Taxonomy" id="1480154"/>
    <lineage>
        <taxon>Eukaryota</taxon>
        <taxon>Viridiplantae</taxon>
        <taxon>Streptophyta</taxon>
        <taxon>Embryophyta</taxon>
        <taxon>Marchantiophyta</taxon>
        <taxon>Marchantiopsida</taxon>
        <taxon>Marchantiidae</taxon>
        <taxon>Marchantiales</taxon>
        <taxon>Marchantiaceae</taxon>
        <taxon>Marchantia</taxon>
    </lineage>
</organism>
<evidence type="ECO:0000259" key="1">
    <source>
        <dbReference type="Pfam" id="PF07727"/>
    </source>
</evidence>
<sequence>MLSEFGLPGEFWAKAVNTAVYLMNLCPSKAINLSTPFELKHKRMADYSHLKDPLTRKVIVSRDVSFNELDLLKEKENSKTPRIDKGKSPITEIVVGDFDHYIITDLSQEGAPVHQEQEKHEQIIIDEPIAIVSENGYRPKTSTMRSHHASMAPERFGVWANSSILEDCDFDVEDRNDMALILEEVEPSSYRKAQTSVNKLEWNATMEWEMEFLIDNKTWELVQTLMDQTLIDSKWVYKLKDNPGGDEARIFKAKLVAKGFIQEKCVDYNKVFSPVAKYATIRLVCALAVIFDLLMDQMDVVTAFVYGYLE</sequence>
<proteinExistence type="predicted"/>
<dbReference type="EMBL" id="LVLJ01000377">
    <property type="protein sequence ID" value="OAE34616.1"/>
    <property type="molecule type" value="Genomic_DNA"/>
</dbReference>
<gene>
    <name evidence="2" type="ORF">AXG93_167s1270</name>
</gene>
<protein>
    <recommendedName>
        <fullName evidence="1">Reverse transcriptase Ty1/copia-type domain-containing protein</fullName>
    </recommendedName>
</protein>
<dbReference type="AlphaFoldDB" id="A0A176WQP3"/>
<dbReference type="Proteomes" id="UP000077202">
    <property type="component" value="Unassembled WGS sequence"/>
</dbReference>
<keyword evidence="3" id="KW-1185">Reference proteome</keyword>
<accession>A0A176WQP3</accession>
<evidence type="ECO:0000313" key="2">
    <source>
        <dbReference type="EMBL" id="OAE34616.1"/>
    </source>
</evidence>
<dbReference type="InterPro" id="IPR013103">
    <property type="entry name" value="RVT_2"/>
</dbReference>
<name>A0A176WQP3_MARPO</name>
<evidence type="ECO:0000313" key="3">
    <source>
        <dbReference type="Proteomes" id="UP000077202"/>
    </source>
</evidence>